<gene>
    <name evidence="2" type="ORF">IPK02_00015</name>
</gene>
<evidence type="ECO:0000313" key="3">
    <source>
        <dbReference type="Proteomes" id="UP000706151"/>
    </source>
</evidence>
<feature type="compositionally biased region" description="Low complexity" evidence="1">
    <location>
        <begin position="1"/>
        <end position="11"/>
    </location>
</feature>
<reference evidence="2 3" key="1">
    <citation type="submission" date="2020-10" db="EMBL/GenBank/DDBJ databases">
        <title>Connecting structure to function with the recovery of over 1000 high-quality activated sludge metagenome-assembled genomes encoding full-length rRNA genes using long-read sequencing.</title>
        <authorList>
            <person name="Singleton C.M."/>
            <person name="Petriglieri F."/>
            <person name="Kristensen J.M."/>
            <person name="Kirkegaard R.H."/>
            <person name="Michaelsen T.Y."/>
            <person name="Andersen M.H."/>
            <person name="Karst S.M."/>
            <person name="Dueholm M.S."/>
            <person name="Nielsen P.H."/>
            <person name="Albertsen M."/>
        </authorList>
    </citation>
    <scope>NUCLEOTIDE SEQUENCE [LARGE SCALE GENOMIC DNA]</scope>
    <source>
        <strain evidence="2">Fred_18-Q3-R57-64_BAT3C.720</strain>
    </source>
</reference>
<proteinExistence type="predicted"/>
<evidence type="ECO:0000313" key="2">
    <source>
        <dbReference type="EMBL" id="MBK7952487.1"/>
    </source>
</evidence>
<evidence type="ECO:0000256" key="1">
    <source>
        <dbReference type="SAM" id="MobiDB-lite"/>
    </source>
</evidence>
<name>A0A935T7V8_9PROT</name>
<comment type="caution">
    <text evidence="2">The sequence shown here is derived from an EMBL/GenBank/DDBJ whole genome shotgun (WGS) entry which is preliminary data.</text>
</comment>
<dbReference type="Proteomes" id="UP000706151">
    <property type="component" value="Unassembled WGS sequence"/>
</dbReference>
<organism evidence="2 3">
    <name type="scientific">Candidatus Accumulibacter affinis</name>
    <dbReference type="NCBI Taxonomy" id="2954384"/>
    <lineage>
        <taxon>Bacteria</taxon>
        <taxon>Pseudomonadati</taxon>
        <taxon>Pseudomonadota</taxon>
        <taxon>Betaproteobacteria</taxon>
        <taxon>Candidatus Accumulibacter</taxon>
    </lineage>
</organism>
<dbReference type="AlphaFoldDB" id="A0A935T7V8"/>
<accession>A0A935T7V8</accession>
<dbReference type="EMBL" id="JADJOT010000001">
    <property type="protein sequence ID" value="MBK7952487.1"/>
    <property type="molecule type" value="Genomic_DNA"/>
</dbReference>
<protein>
    <submittedName>
        <fullName evidence="2">Uncharacterized protein</fullName>
    </submittedName>
</protein>
<feature type="region of interest" description="Disordered" evidence="1">
    <location>
        <begin position="1"/>
        <end position="23"/>
    </location>
</feature>
<sequence length="99" mass="10400">MPGTQPVTTLLPPTPPASQAPETGTALLARVTRLIENLLPALGNEDRLSGQARKLLEVLRSPAGDNQVLLTLLAGFNQRVSLAAEEQGKSGRPCSNSCN</sequence>